<evidence type="ECO:0000256" key="4">
    <source>
        <dbReference type="ARBA" id="ARBA00022970"/>
    </source>
</evidence>
<dbReference type="RefSeq" id="WP_265264543.1">
    <property type="nucleotide sequence ID" value="NZ_JAIHOM010000045.1"/>
</dbReference>
<feature type="domain" description="Leucine-binding protein" evidence="6">
    <location>
        <begin position="112"/>
        <end position="442"/>
    </location>
</feature>
<keyword evidence="2" id="KW-0813">Transport</keyword>
<evidence type="ECO:0000256" key="3">
    <source>
        <dbReference type="ARBA" id="ARBA00022729"/>
    </source>
</evidence>
<dbReference type="Proteomes" id="UP001526426">
    <property type="component" value="Unassembled WGS sequence"/>
</dbReference>
<keyword evidence="3" id="KW-0732">Signal</keyword>
<organism evidence="7 8">
    <name type="scientific">Spirulina subsalsa FACHB-351</name>
    <dbReference type="NCBI Taxonomy" id="234711"/>
    <lineage>
        <taxon>Bacteria</taxon>
        <taxon>Bacillati</taxon>
        <taxon>Cyanobacteriota</taxon>
        <taxon>Cyanophyceae</taxon>
        <taxon>Spirulinales</taxon>
        <taxon>Spirulinaceae</taxon>
        <taxon>Spirulina</taxon>
    </lineage>
</organism>
<comment type="caution">
    <text evidence="7">The sequence shown here is derived from an EMBL/GenBank/DDBJ whole genome shotgun (WGS) entry which is preliminary data.</text>
</comment>
<accession>A0ABT3L5H2</accession>
<reference evidence="7 8" key="1">
    <citation type="submission" date="2021-08" db="EMBL/GenBank/DDBJ databases">
        <title>Draft genome sequence of Spirulina subsalsa with high tolerance to salinity and hype-accumulation of phycocyanin.</title>
        <authorList>
            <person name="Pei H."/>
            <person name="Jiang L."/>
        </authorList>
    </citation>
    <scope>NUCLEOTIDE SEQUENCE [LARGE SCALE GENOMIC DNA]</scope>
    <source>
        <strain evidence="7 8">FACHB-351</strain>
    </source>
</reference>
<evidence type="ECO:0000313" key="8">
    <source>
        <dbReference type="Proteomes" id="UP001526426"/>
    </source>
</evidence>
<evidence type="ECO:0000256" key="1">
    <source>
        <dbReference type="ARBA" id="ARBA00010062"/>
    </source>
</evidence>
<comment type="similarity">
    <text evidence="1">Belongs to the leucine-binding protein family.</text>
</comment>
<dbReference type="InterPro" id="IPR000709">
    <property type="entry name" value="Leu_Ile_Val-bd"/>
</dbReference>
<dbReference type="Gene3D" id="3.40.50.2300">
    <property type="match status" value="2"/>
</dbReference>
<dbReference type="PANTHER" id="PTHR30483">
    <property type="entry name" value="LEUCINE-SPECIFIC-BINDING PROTEIN"/>
    <property type="match status" value="1"/>
</dbReference>
<sequence length="456" mass="48504">MTQKNETKILLLSLVVTGALLAGGGWWVYQAGFLGGNTSVTGGRGSDGNLSAGGKLLTRDAPEKRAAVEAIAQNDFSGAVSRLEAYLQNNPNDPEALIYLNNARIGNQNVPTIGVAVPITGNLDAAQEILRGVAQAQKEINEQGGINGTPLKVIIGDDQNTPQGASSLARAFTRERLLGVVGHFSSENSQAAASVYQESGLVMISPTSTSVPLAQSGDHIFRTVPSDAFTAKAMVQYQLNVLNQQRAAVFFNSQSDYSQSLKNQFTQELFSSGGNVVGEYDVSSNFNARNALQDAQSKGAQVLILATNFNTLDQAVQVIQVNDRNLPLLGGDSLYTPRLLQLGADNAVGMVLAVPWHIDGNPNAGFVTRSRQLWRADVNWRTAMAYDATQALIGALRQNPTPQGVQQTLSNPSFQASGAAAEIRFLPSGDRNQAVQLVKVEAGSRSGFGYDFVPLP</sequence>
<keyword evidence="5" id="KW-0812">Transmembrane</keyword>
<evidence type="ECO:0000313" key="7">
    <source>
        <dbReference type="EMBL" id="MCW6036739.1"/>
    </source>
</evidence>
<gene>
    <name evidence="7" type="ORF">K4A83_10760</name>
</gene>
<evidence type="ECO:0000256" key="2">
    <source>
        <dbReference type="ARBA" id="ARBA00022448"/>
    </source>
</evidence>
<keyword evidence="8" id="KW-1185">Reference proteome</keyword>
<feature type="transmembrane region" description="Helical" evidence="5">
    <location>
        <begin position="9"/>
        <end position="29"/>
    </location>
</feature>
<dbReference type="InterPro" id="IPR051010">
    <property type="entry name" value="BCAA_transport"/>
</dbReference>
<keyword evidence="4" id="KW-0029">Amino-acid transport</keyword>
<keyword evidence="5" id="KW-1133">Transmembrane helix</keyword>
<dbReference type="PRINTS" id="PR00337">
    <property type="entry name" value="LEUILEVALBP"/>
</dbReference>
<evidence type="ECO:0000256" key="5">
    <source>
        <dbReference type="SAM" id="Phobius"/>
    </source>
</evidence>
<name>A0ABT3L5H2_9CYAN</name>
<dbReference type="InterPro" id="IPR028082">
    <property type="entry name" value="Peripla_BP_I"/>
</dbReference>
<dbReference type="CDD" id="cd06268">
    <property type="entry name" value="PBP1_ABC_transporter_LIVBP-like"/>
    <property type="match status" value="1"/>
</dbReference>
<dbReference type="PANTHER" id="PTHR30483:SF6">
    <property type="entry name" value="PERIPLASMIC BINDING PROTEIN OF ABC TRANSPORTER FOR NATURAL AMINO ACIDS"/>
    <property type="match status" value="1"/>
</dbReference>
<dbReference type="EMBL" id="JAIHOM010000045">
    <property type="protein sequence ID" value="MCW6036739.1"/>
    <property type="molecule type" value="Genomic_DNA"/>
</dbReference>
<protein>
    <submittedName>
        <fullName evidence="7">ABC transporter substrate-binding protein</fullName>
    </submittedName>
</protein>
<keyword evidence="5" id="KW-0472">Membrane</keyword>
<dbReference type="SUPFAM" id="SSF53822">
    <property type="entry name" value="Periplasmic binding protein-like I"/>
    <property type="match status" value="1"/>
</dbReference>
<dbReference type="InterPro" id="IPR028081">
    <property type="entry name" value="Leu-bd"/>
</dbReference>
<proteinExistence type="inferred from homology"/>
<evidence type="ECO:0000259" key="6">
    <source>
        <dbReference type="Pfam" id="PF13458"/>
    </source>
</evidence>
<dbReference type="Pfam" id="PF13458">
    <property type="entry name" value="Peripla_BP_6"/>
    <property type="match status" value="1"/>
</dbReference>